<dbReference type="Proteomes" id="UP000238701">
    <property type="component" value="Unassembled WGS sequence"/>
</dbReference>
<gene>
    <name evidence="1" type="ORF">SBA1_640018</name>
</gene>
<dbReference type="AlphaFoldDB" id="A0A2U3L2Y8"/>
<organism evidence="1 2">
    <name type="scientific">Candidatus Sulfotelmatobacter kueseliae</name>
    <dbReference type="NCBI Taxonomy" id="2042962"/>
    <lineage>
        <taxon>Bacteria</taxon>
        <taxon>Pseudomonadati</taxon>
        <taxon>Acidobacteriota</taxon>
        <taxon>Terriglobia</taxon>
        <taxon>Terriglobales</taxon>
        <taxon>Candidatus Korobacteraceae</taxon>
        <taxon>Candidatus Sulfotelmatobacter</taxon>
    </lineage>
</organism>
<proteinExistence type="predicted"/>
<name>A0A2U3L2Y8_9BACT</name>
<sequence>MLLFILYGCALESSTPDFSAKVMRQTKQISMKRKIPICVKKILWYTSEHTKVAETSSVGRP</sequence>
<accession>A0A2U3L2Y8</accession>
<protein>
    <submittedName>
        <fullName evidence="1">Uncharacterized protein</fullName>
    </submittedName>
</protein>
<evidence type="ECO:0000313" key="2">
    <source>
        <dbReference type="Proteomes" id="UP000238701"/>
    </source>
</evidence>
<evidence type="ECO:0000313" key="1">
    <source>
        <dbReference type="EMBL" id="SPF46210.1"/>
    </source>
</evidence>
<dbReference type="EMBL" id="OMOD01000160">
    <property type="protein sequence ID" value="SPF46210.1"/>
    <property type="molecule type" value="Genomic_DNA"/>
</dbReference>
<reference evidence="2" key="1">
    <citation type="submission" date="2018-02" db="EMBL/GenBank/DDBJ databases">
        <authorList>
            <person name="Hausmann B."/>
        </authorList>
    </citation>
    <scope>NUCLEOTIDE SEQUENCE [LARGE SCALE GENOMIC DNA]</scope>
    <source>
        <strain evidence="2">Peat soil MAG SbA1</strain>
    </source>
</reference>